<feature type="compositionally biased region" description="Low complexity" evidence="1">
    <location>
        <begin position="29"/>
        <end position="39"/>
    </location>
</feature>
<keyword evidence="3" id="KW-1185">Reference proteome</keyword>
<dbReference type="Proteomes" id="UP000265520">
    <property type="component" value="Unassembled WGS sequence"/>
</dbReference>
<dbReference type="AlphaFoldDB" id="A0A392SE29"/>
<evidence type="ECO:0000256" key="1">
    <source>
        <dbReference type="SAM" id="MobiDB-lite"/>
    </source>
</evidence>
<proteinExistence type="predicted"/>
<reference evidence="2 3" key="1">
    <citation type="journal article" date="2018" name="Front. Plant Sci.">
        <title>Red Clover (Trifolium pratense) and Zigzag Clover (T. medium) - A Picture of Genomic Similarities and Differences.</title>
        <authorList>
            <person name="Dluhosova J."/>
            <person name="Istvanek J."/>
            <person name="Nedelnik J."/>
            <person name="Repkova J."/>
        </authorList>
    </citation>
    <scope>NUCLEOTIDE SEQUENCE [LARGE SCALE GENOMIC DNA]</scope>
    <source>
        <strain evidence="3">cv. 10/8</strain>
        <tissue evidence="2">Leaf</tissue>
    </source>
</reference>
<protein>
    <submittedName>
        <fullName evidence="2">Uncharacterized protein</fullName>
    </submittedName>
</protein>
<organism evidence="2 3">
    <name type="scientific">Trifolium medium</name>
    <dbReference type="NCBI Taxonomy" id="97028"/>
    <lineage>
        <taxon>Eukaryota</taxon>
        <taxon>Viridiplantae</taxon>
        <taxon>Streptophyta</taxon>
        <taxon>Embryophyta</taxon>
        <taxon>Tracheophyta</taxon>
        <taxon>Spermatophyta</taxon>
        <taxon>Magnoliopsida</taxon>
        <taxon>eudicotyledons</taxon>
        <taxon>Gunneridae</taxon>
        <taxon>Pentapetalae</taxon>
        <taxon>rosids</taxon>
        <taxon>fabids</taxon>
        <taxon>Fabales</taxon>
        <taxon>Fabaceae</taxon>
        <taxon>Papilionoideae</taxon>
        <taxon>50 kb inversion clade</taxon>
        <taxon>NPAAA clade</taxon>
        <taxon>Hologalegina</taxon>
        <taxon>IRL clade</taxon>
        <taxon>Trifolieae</taxon>
        <taxon>Trifolium</taxon>
    </lineage>
</organism>
<accession>A0A392SE29</accession>
<sequence>MCIRDRARGMDSNGKEPKNLGIKEPVIKPNNPSNSHNPNGMDRVNRVGPSNSKTMSLHVSEKQNTMGVMRFEASACDSQLDGTHLKPPDPNNT</sequence>
<dbReference type="EMBL" id="LXQA010368933">
    <property type="protein sequence ID" value="MCI47203.1"/>
    <property type="molecule type" value="Genomic_DNA"/>
</dbReference>
<comment type="caution">
    <text evidence="2">The sequence shown here is derived from an EMBL/GenBank/DDBJ whole genome shotgun (WGS) entry which is preliminary data.</text>
</comment>
<feature type="region of interest" description="Disordered" evidence="1">
    <location>
        <begin position="72"/>
        <end position="93"/>
    </location>
</feature>
<feature type="region of interest" description="Disordered" evidence="1">
    <location>
        <begin position="1"/>
        <end position="54"/>
    </location>
</feature>
<name>A0A392SE29_9FABA</name>
<evidence type="ECO:0000313" key="3">
    <source>
        <dbReference type="Proteomes" id="UP000265520"/>
    </source>
</evidence>
<feature type="compositionally biased region" description="Basic and acidic residues" evidence="1">
    <location>
        <begin position="1"/>
        <end position="18"/>
    </location>
</feature>
<evidence type="ECO:0000313" key="2">
    <source>
        <dbReference type="EMBL" id="MCI47203.1"/>
    </source>
</evidence>
<feature type="non-terminal residue" evidence="2">
    <location>
        <position position="93"/>
    </location>
</feature>